<dbReference type="Gene3D" id="1.10.8.350">
    <property type="entry name" value="Bacterial muramidase"/>
    <property type="match status" value="1"/>
</dbReference>
<dbReference type="InterPro" id="IPR031304">
    <property type="entry name" value="SLT_2"/>
</dbReference>
<protein>
    <submittedName>
        <fullName evidence="3">Membrane-bound lytic transglycosylase</fullName>
    </submittedName>
</protein>
<keyword evidence="4" id="KW-1185">Reference proteome</keyword>
<dbReference type="eggNOG" id="COG2951">
    <property type="taxonomic scope" value="Bacteria"/>
</dbReference>
<dbReference type="Gene3D" id="1.10.530.10">
    <property type="match status" value="1"/>
</dbReference>
<proteinExistence type="predicted"/>
<dbReference type="RefSeq" id="WP_009851346.1">
    <property type="nucleotide sequence ID" value="NZ_DS022295.1"/>
</dbReference>
<dbReference type="FunCoup" id="Q0F2T9">
    <property type="interactions" value="88"/>
</dbReference>
<organism evidence="3 4">
    <name type="scientific">Mariprofundus ferrooxydans PV-1</name>
    <dbReference type="NCBI Taxonomy" id="314345"/>
    <lineage>
        <taxon>Bacteria</taxon>
        <taxon>Pseudomonadati</taxon>
        <taxon>Pseudomonadota</taxon>
        <taxon>Candidatius Mariprofundia</taxon>
        <taxon>Mariprofundales</taxon>
        <taxon>Mariprofundaceae</taxon>
        <taxon>Mariprofundus</taxon>
    </lineage>
</organism>
<comment type="caution">
    <text evidence="3">The sequence shown here is derived from an EMBL/GenBank/DDBJ whole genome shotgun (WGS) entry which is preliminary data.</text>
</comment>
<evidence type="ECO:0000259" key="2">
    <source>
        <dbReference type="Pfam" id="PF13406"/>
    </source>
</evidence>
<dbReference type="Proteomes" id="UP000005297">
    <property type="component" value="Unassembled WGS sequence"/>
</dbReference>
<dbReference type="STRING" id="314344.AL013_04605"/>
<dbReference type="CDD" id="cd13399">
    <property type="entry name" value="Slt35-like"/>
    <property type="match status" value="1"/>
</dbReference>
<feature type="domain" description="Transglycosylase SLT" evidence="2">
    <location>
        <begin position="70"/>
        <end position="349"/>
    </location>
</feature>
<dbReference type="GO" id="GO:0008933">
    <property type="term" value="F:peptidoglycan lytic transglycosylase activity"/>
    <property type="evidence" value="ECO:0007669"/>
    <property type="project" value="TreeGrafter"/>
</dbReference>
<sequence>MPLRYPLNHPPSDATDLSADNRSPASPLRRTLLRGIGLAGLSLCLSPSLLAAVIKHPKQHFSKAYLAQLIAAETGLPEKQIAQTLKGARFIPSIITRITTPYESRPYAEYRPLFLTDSMQQAGKRYLSEQATIFKTVEKEYQVEAELIAAILGMETRYGRHRGSDRIIDALYTLSTGFPRRADFFRHELGEFLLMAREEKLDATTALGSYAGAFGTTQFIPSSFRAYAVDADGDGRRNVWDSPSDIIASVGNYFHRHGWEAGRPCAHWLPVTPALAARAKAGFREWGELAEIRQQLPPLPSSWHDDDKVAIIDMQPAQGRRFALVHYNFYVITRWNRSYNYAMAASEVAAMLGGKIFAVS</sequence>
<dbReference type="InterPro" id="IPR043426">
    <property type="entry name" value="MltB-like"/>
</dbReference>
<accession>Q0F2T9</accession>
<dbReference type="AlphaFoldDB" id="Q0F2T9"/>
<dbReference type="EMBL" id="AATS01000001">
    <property type="protein sequence ID" value="EAU56202.1"/>
    <property type="molecule type" value="Genomic_DNA"/>
</dbReference>
<name>Q0F2T9_9PROT</name>
<dbReference type="HOGENOM" id="CLU_035402_1_1_0"/>
<dbReference type="FunFam" id="1.10.8.350:FF:000001">
    <property type="entry name" value="Lytic murein transglycosylase B"/>
    <property type="match status" value="1"/>
</dbReference>
<evidence type="ECO:0000313" key="3">
    <source>
        <dbReference type="EMBL" id="EAU56202.1"/>
    </source>
</evidence>
<dbReference type="GO" id="GO:0009253">
    <property type="term" value="P:peptidoglycan catabolic process"/>
    <property type="evidence" value="ECO:0007669"/>
    <property type="project" value="TreeGrafter"/>
</dbReference>
<dbReference type="PANTHER" id="PTHR30163:SF9">
    <property type="entry name" value="MEMBRANE-BOUND LYTIC MUREIN TRANSGLYCOSYLASE B"/>
    <property type="match status" value="1"/>
</dbReference>
<dbReference type="InParanoid" id="Q0F2T9"/>
<evidence type="ECO:0000313" key="4">
    <source>
        <dbReference type="Proteomes" id="UP000005297"/>
    </source>
</evidence>
<feature type="region of interest" description="Disordered" evidence="1">
    <location>
        <begin position="1"/>
        <end position="24"/>
    </location>
</feature>
<dbReference type="InterPro" id="IPR023346">
    <property type="entry name" value="Lysozyme-like_dom_sf"/>
</dbReference>
<dbReference type="SUPFAM" id="SSF53955">
    <property type="entry name" value="Lysozyme-like"/>
    <property type="match status" value="1"/>
</dbReference>
<gene>
    <name evidence="3" type="ORF">SPV1_05258</name>
</gene>
<evidence type="ECO:0000256" key="1">
    <source>
        <dbReference type="SAM" id="MobiDB-lite"/>
    </source>
</evidence>
<dbReference type="Pfam" id="PF13406">
    <property type="entry name" value="SLT_2"/>
    <property type="match status" value="1"/>
</dbReference>
<reference evidence="3 4" key="1">
    <citation type="submission" date="2006-09" db="EMBL/GenBank/DDBJ databases">
        <authorList>
            <person name="Emerson D."/>
            <person name="Ferriera S."/>
            <person name="Johnson J."/>
            <person name="Kravitz S."/>
            <person name="Halpern A."/>
            <person name="Remington K."/>
            <person name="Beeson K."/>
            <person name="Tran B."/>
            <person name="Rogers Y.-H."/>
            <person name="Friedman R."/>
            <person name="Venter J.C."/>
        </authorList>
    </citation>
    <scope>NUCLEOTIDE SEQUENCE [LARGE SCALE GENOMIC DNA]</scope>
    <source>
        <strain evidence="3 4">PV-1</strain>
    </source>
</reference>
<dbReference type="PANTHER" id="PTHR30163">
    <property type="entry name" value="MEMBRANE-BOUND LYTIC MUREIN TRANSGLYCOSYLASE B"/>
    <property type="match status" value="1"/>
</dbReference>